<reference evidence="2 3" key="1">
    <citation type="submission" date="2017-03" db="EMBL/GenBank/DDBJ databases">
        <title>Genome Survey of Euroglyphus maynei.</title>
        <authorList>
            <person name="Arlian L.G."/>
            <person name="Morgan M.S."/>
            <person name="Rider S.D."/>
        </authorList>
    </citation>
    <scope>NUCLEOTIDE SEQUENCE [LARGE SCALE GENOMIC DNA]</scope>
    <source>
        <strain evidence="2">Arlian Lab</strain>
        <tissue evidence="2">Whole body</tissue>
    </source>
</reference>
<keyword evidence="3" id="KW-1185">Reference proteome</keyword>
<comment type="caution">
    <text evidence="2">The sequence shown here is derived from an EMBL/GenBank/DDBJ whole genome shotgun (WGS) entry which is preliminary data.</text>
</comment>
<dbReference type="AlphaFoldDB" id="A0A1Y3AR23"/>
<accession>A0A1Y3AR23</accession>
<name>A0A1Y3AR23_EURMA</name>
<protein>
    <submittedName>
        <fullName evidence="2">Uncharacterized protein</fullName>
    </submittedName>
</protein>
<evidence type="ECO:0000313" key="3">
    <source>
        <dbReference type="Proteomes" id="UP000194236"/>
    </source>
</evidence>
<feature type="non-terminal residue" evidence="2">
    <location>
        <position position="1"/>
    </location>
</feature>
<evidence type="ECO:0000313" key="2">
    <source>
        <dbReference type="EMBL" id="OTF69916.1"/>
    </source>
</evidence>
<feature type="region of interest" description="Disordered" evidence="1">
    <location>
        <begin position="1"/>
        <end position="54"/>
    </location>
</feature>
<gene>
    <name evidence="2" type="ORF">BLA29_014171</name>
</gene>
<dbReference type="EMBL" id="MUJZ01068151">
    <property type="protein sequence ID" value="OTF69916.1"/>
    <property type="molecule type" value="Genomic_DNA"/>
</dbReference>
<organism evidence="2 3">
    <name type="scientific">Euroglyphus maynei</name>
    <name type="common">Mayne's house dust mite</name>
    <dbReference type="NCBI Taxonomy" id="6958"/>
    <lineage>
        <taxon>Eukaryota</taxon>
        <taxon>Metazoa</taxon>
        <taxon>Ecdysozoa</taxon>
        <taxon>Arthropoda</taxon>
        <taxon>Chelicerata</taxon>
        <taxon>Arachnida</taxon>
        <taxon>Acari</taxon>
        <taxon>Acariformes</taxon>
        <taxon>Sarcoptiformes</taxon>
        <taxon>Astigmata</taxon>
        <taxon>Psoroptidia</taxon>
        <taxon>Analgoidea</taxon>
        <taxon>Pyroglyphidae</taxon>
        <taxon>Pyroglyphinae</taxon>
        <taxon>Euroglyphus</taxon>
    </lineage>
</organism>
<feature type="compositionally biased region" description="Polar residues" evidence="1">
    <location>
        <begin position="15"/>
        <end position="30"/>
    </location>
</feature>
<dbReference type="Proteomes" id="UP000194236">
    <property type="component" value="Unassembled WGS sequence"/>
</dbReference>
<evidence type="ECO:0000256" key="1">
    <source>
        <dbReference type="SAM" id="MobiDB-lite"/>
    </source>
</evidence>
<sequence>PPPTKPKPASIFDYKSSNNRQPPHSQQEQGFNGPKITHASRKRVVTSSDGSTYETEEILEPSTMTSMTTTKPKVVGVVPSTTASTTTATYSRPEPVFFPLVNT</sequence>
<proteinExistence type="predicted"/>